<accession>A0ABD0LUU0</accession>
<gene>
    <name evidence="1" type="ORF">BaRGS_00005556</name>
</gene>
<proteinExistence type="predicted"/>
<dbReference type="Proteomes" id="UP001519460">
    <property type="component" value="Unassembled WGS sequence"/>
</dbReference>
<dbReference type="EMBL" id="JACVVK020000021">
    <property type="protein sequence ID" value="KAK7503291.1"/>
    <property type="molecule type" value="Genomic_DNA"/>
</dbReference>
<sequence>MQHVLEAPRHEIVHRFYPRKGYVQTTDYLCAIENQCSAVPNQLPILLLEVGKKRCDRLIAARPGILVPTVKLNRTSDSVTAGVTVGPGSSVTASVVSPAVAA</sequence>
<reference evidence="1 2" key="1">
    <citation type="journal article" date="2023" name="Sci. Data">
        <title>Genome assembly of the Korean intertidal mud-creeper Batillaria attramentaria.</title>
        <authorList>
            <person name="Patra A.K."/>
            <person name="Ho P.T."/>
            <person name="Jun S."/>
            <person name="Lee S.J."/>
            <person name="Kim Y."/>
            <person name="Won Y.J."/>
        </authorList>
    </citation>
    <scope>NUCLEOTIDE SEQUENCE [LARGE SCALE GENOMIC DNA]</scope>
    <source>
        <strain evidence="1">Wonlab-2016</strain>
    </source>
</reference>
<evidence type="ECO:0000313" key="2">
    <source>
        <dbReference type="Proteomes" id="UP001519460"/>
    </source>
</evidence>
<keyword evidence="2" id="KW-1185">Reference proteome</keyword>
<comment type="caution">
    <text evidence="1">The sequence shown here is derived from an EMBL/GenBank/DDBJ whole genome shotgun (WGS) entry which is preliminary data.</text>
</comment>
<name>A0ABD0LUU0_9CAEN</name>
<protein>
    <submittedName>
        <fullName evidence="1">Uncharacterized protein</fullName>
    </submittedName>
</protein>
<evidence type="ECO:0000313" key="1">
    <source>
        <dbReference type="EMBL" id="KAK7503291.1"/>
    </source>
</evidence>
<organism evidence="1 2">
    <name type="scientific">Batillaria attramentaria</name>
    <dbReference type="NCBI Taxonomy" id="370345"/>
    <lineage>
        <taxon>Eukaryota</taxon>
        <taxon>Metazoa</taxon>
        <taxon>Spiralia</taxon>
        <taxon>Lophotrochozoa</taxon>
        <taxon>Mollusca</taxon>
        <taxon>Gastropoda</taxon>
        <taxon>Caenogastropoda</taxon>
        <taxon>Sorbeoconcha</taxon>
        <taxon>Cerithioidea</taxon>
        <taxon>Batillariidae</taxon>
        <taxon>Batillaria</taxon>
    </lineage>
</organism>
<dbReference type="AlphaFoldDB" id="A0ABD0LUU0"/>